<protein>
    <submittedName>
        <fullName evidence="3">Uncharacterized protein</fullName>
    </submittedName>
</protein>
<evidence type="ECO:0000313" key="4">
    <source>
        <dbReference type="Proteomes" id="UP000250140"/>
    </source>
</evidence>
<organism evidence="3 4">
    <name type="scientific">Glonium stellatum</name>
    <dbReference type="NCBI Taxonomy" id="574774"/>
    <lineage>
        <taxon>Eukaryota</taxon>
        <taxon>Fungi</taxon>
        <taxon>Dikarya</taxon>
        <taxon>Ascomycota</taxon>
        <taxon>Pezizomycotina</taxon>
        <taxon>Dothideomycetes</taxon>
        <taxon>Pleosporomycetidae</taxon>
        <taxon>Gloniales</taxon>
        <taxon>Gloniaceae</taxon>
        <taxon>Glonium</taxon>
    </lineage>
</organism>
<dbReference type="OrthoDB" id="10265871at2759"/>
<feature type="domain" description="AtuA-like ferredoxin-fold" evidence="2">
    <location>
        <begin position="130"/>
        <end position="210"/>
    </location>
</feature>
<evidence type="ECO:0000259" key="2">
    <source>
        <dbReference type="Pfam" id="PF23544"/>
    </source>
</evidence>
<dbReference type="Pfam" id="PF07287">
    <property type="entry name" value="AtuA"/>
    <property type="match status" value="1"/>
</dbReference>
<reference evidence="3 4" key="1">
    <citation type="journal article" date="2016" name="Nat. Commun.">
        <title>Ectomycorrhizal ecology is imprinted in the genome of the dominant symbiotic fungus Cenococcum geophilum.</title>
        <authorList>
            <consortium name="DOE Joint Genome Institute"/>
            <person name="Peter M."/>
            <person name="Kohler A."/>
            <person name="Ohm R.A."/>
            <person name="Kuo A."/>
            <person name="Krutzmann J."/>
            <person name="Morin E."/>
            <person name="Arend M."/>
            <person name="Barry K.W."/>
            <person name="Binder M."/>
            <person name="Choi C."/>
            <person name="Clum A."/>
            <person name="Copeland A."/>
            <person name="Grisel N."/>
            <person name="Haridas S."/>
            <person name="Kipfer T."/>
            <person name="LaButti K."/>
            <person name="Lindquist E."/>
            <person name="Lipzen A."/>
            <person name="Maire R."/>
            <person name="Meier B."/>
            <person name="Mihaltcheva S."/>
            <person name="Molinier V."/>
            <person name="Murat C."/>
            <person name="Poggeler S."/>
            <person name="Quandt C.A."/>
            <person name="Sperisen C."/>
            <person name="Tritt A."/>
            <person name="Tisserant E."/>
            <person name="Crous P.W."/>
            <person name="Henrissat B."/>
            <person name="Nehls U."/>
            <person name="Egli S."/>
            <person name="Spatafora J.W."/>
            <person name="Grigoriev I.V."/>
            <person name="Martin F.M."/>
        </authorList>
    </citation>
    <scope>NUCLEOTIDE SEQUENCE [LARGE SCALE GENOMIC DNA]</scope>
    <source>
        <strain evidence="3 4">CBS 207.34</strain>
    </source>
</reference>
<dbReference type="PANTHER" id="PTHR47585:SF2">
    <property type="entry name" value="DUF1446 DOMAIN PROTEIN (AFU_ORTHOLOGUE AFUA_6G11420)"/>
    <property type="match status" value="1"/>
</dbReference>
<sequence>YQAEFHVYLCGLDLEQKCEWTEKQIHHSIGEENMKKIHCLRFMLNGYTPENSRNQDIATADFRIFIQTKDPNLVSKGTLVHGNFLQQCPGASLGNDQRQSQGKEYFEYWVALLPQKEVQHRAYLPWDDKVGLFVRHDDEWNWLRSLLTIPKIKELLDQEYHGGGVERFEMPGIRAVHFLLVDHLDRGFNACSTYDTLGKNVCEYLRAKHVDLPTKFLRRGII</sequence>
<dbReference type="Pfam" id="PF23544">
    <property type="entry name" value="AtuA_ferredoxin"/>
    <property type="match status" value="1"/>
</dbReference>
<feature type="domain" description="Acyclic terpene utilisation N-terminal" evidence="1">
    <location>
        <begin position="1"/>
        <end position="122"/>
    </location>
</feature>
<evidence type="ECO:0000259" key="1">
    <source>
        <dbReference type="Pfam" id="PF07287"/>
    </source>
</evidence>
<dbReference type="PANTHER" id="PTHR47585">
    <property type="match status" value="1"/>
</dbReference>
<dbReference type="InterPro" id="IPR010839">
    <property type="entry name" value="AtuA_N"/>
</dbReference>
<gene>
    <name evidence="3" type="ORF">AOQ84DRAFT_304636</name>
</gene>
<name>A0A8E2EPF9_9PEZI</name>
<dbReference type="AlphaFoldDB" id="A0A8E2EPF9"/>
<dbReference type="Proteomes" id="UP000250140">
    <property type="component" value="Unassembled WGS sequence"/>
</dbReference>
<evidence type="ECO:0000313" key="3">
    <source>
        <dbReference type="EMBL" id="OCL02487.1"/>
    </source>
</evidence>
<dbReference type="InterPro" id="IPR056362">
    <property type="entry name" value="AtuA-like_ferredoxin_dom"/>
</dbReference>
<keyword evidence="4" id="KW-1185">Reference proteome</keyword>
<proteinExistence type="predicted"/>
<accession>A0A8E2EPF9</accession>
<dbReference type="EMBL" id="KV750947">
    <property type="protein sequence ID" value="OCL02487.1"/>
    <property type="molecule type" value="Genomic_DNA"/>
</dbReference>
<feature type="non-terminal residue" evidence="3">
    <location>
        <position position="1"/>
    </location>
</feature>